<keyword evidence="2" id="KW-1185">Reference proteome</keyword>
<name>A0ABX7Q5C0_9BACT</name>
<gene>
    <name evidence="1" type="ORF">JZM60_02885</name>
</gene>
<dbReference type="RefSeq" id="WP_167336803.1">
    <property type="nucleotide sequence ID" value="NZ_CP071382.1"/>
</dbReference>
<accession>A0ABX7Q5C0</accession>
<sequence length="193" mass="21944">MRCDMCNGAVSSVIGSISFASKVLGRILVPHVKHSKCRDCGDISIDFNESKKIHDFISKKESDAIYSLPIGDFISLNEAADILGITKQAFSKHSRIKRGFIYSVTIDNKKLFYKKSVEEFKRTGKDGRIMLAPQKQEFYEKKKAHTNYIDAIIPYDKSLYGKLEIYGMKPHMELFTKCSGQARTKRIFCATTH</sequence>
<dbReference type="EMBL" id="CP071382">
    <property type="protein sequence ID" value="QSV46240.1"/>
    <property type="molecule type" value="Genomic_DNA"/>
</dbReference>
<protein>
    <submittedName>
        <fullName evidence="1">Helix-turn-helix domain-containing protein</fullName>
    </submittedName>
</protein>
<reference evidence="1 2" key="1">
    <citation type="submission" date="2021-03" db="EMBL/GenBank/DDBJ databases">
        <title>Geobacter metallireducens gen. nov. sp. nov., a microorganism capable of coupling the complete oxidation of organic compounds to the reduction of iron and other metals.</title>
        <authorList>
            <person name="Li Y."/>
        </authorList>
    </citation>
    <scope>NUCLEOTIDE SEQUENCE [LARGE SCALE GENOMIC DNA]</scope>
    <source>
        <strain evidence="1 2">Jerry-YX</strain>
    </source>
</reference>
<proteinExistence type="predicted"/>
<evidence type="ECO:0000313" key="2">
    <source>
        <dbReference type="Proteomes" id="UP000663651"/>
    </source>
</evidence>
<evidence type="ECO:0000313" key="1">
    <source>
        <dbReference type="EMBL" id="QSV46240.1"/>
    </source>
</evidence>
<dbReference type="Proteomes" id="UP000663651">
    <property type="component" value="Chromosome"/>
</dbReference>
<organism evidence="1 2">
    <name type="scientific">Geobacter benzoatilyticus</name>
    <dbReference type="NCBI Taxonomy" id="2815309"/>
    <lineage>
        <taxon>Bacteria</taxon>
        <taxon>Pseudomonadati</taxon>
        <taxon>Thermodesulfobacteriota</taxon>
        <taxon>Desulfuromonadia</taxon>
        <taxon>Geobacterales</taxon>
        <taxon>Geobacteraceae</taxon>
        <taxon>Geobacter</taxon>
    </lineage>
</organism>